<dbReference type="GO" id="GO:0000149">
    <property type="term" value="F:SNARE binding"/>
    <property type="evidence" value="ECO:0007669"/>
    <property type="project" value="TreeGrafter"/>
</dbReference>
<comment type="caution">
    <text evidence="2">The sequence shown here is derived from an EMBL/GenBank/DDBJ whole genome shotgun (WGS) entry which is preliminary data.</text>
</comment>
<dbReference type="Pfam" id="PF06046">
    <property type="entry name" value="Sec6"/>
    <property type="match status" value="1"/>
</dbReference>
<organism evidence="2 3">
    <name type="scientific">Liparis tanakae</name>
    <name type="common">Tanaka's snailfish</name>
    <dbReference type="NCBI Taxonomy" id="230148"/>
    <lineage>
        <taxon>Eukaryota</taxon>
        <taxon>Metazoa</taxon>
        <taxon>Chordata</taxon>
        <taxon>Craniata</taxon>
        <taxon>Vertebrata</taxon>
        <taxon>Euteleostomi</taxon>
        <taxon>Actinopterygii</taxon>
        <taxon>Neopterygii</taxon>
        <taxon>Teleostei</taxon>
        <taxon>Neoteleostei</taxon>
        <taxon>Acanthomorphata</taxon>
        <taxon>Eupercaria</taxon>
        <taxon>Perciformes</taxon>
        <taxon>Cottioidei</taxon>
        <taxon>Cottales</taxon>
        <taxon>Liparidae</taxon>
        <taxon>Liparis</taxon>
    </lineage>
</organism>
<dbReference type="GO" id="GO:0006887">
    <property type="term" value="P:exocytosis"/>
    <property type="evidence" value="ECO:0007669"/>
    <property type="project" value="InterPro"/>
</dbReference>
<reference evidence="2 3" key="1">
    <citation type="submission" date="2019-03" db="EMBL/GenBank/DDBJ databases">
        <title>First draft genome of Liparis tanakae, snailfish: a comprehensive survey of snailfish specific genes.</title>
        <authorList>
            <person name="Kim W."/>
            <person name="Song I."/>
            <person name="Jeong J.-H."/>
            <person name="Kim D."/>
            <person name="Kim S."/>
            <person name="Ryu S."/>
            <person name="Song J.Y."/>
            <person name="Lee S.K."/>
        </authorList>
    </citation>
    <scope>NUCLEOTIDE SEQUENCE [LARGE SCALE GENOMIC DNA]</scope>
    <source>
        <tissue evidence="2">Muscle</tissue>
    </source>
</reference>
<dbReference type="PANTHER" id="PTHR21292">
    <property type="entry name" value="EXOCYST COMPLEX COMPONENT SEC6-RELATED"/>
    <property type="match status" value="1"/>
</dbReference>
<protein>
    <submittedName>
        <fullName evidence="2">Tumor necrosis factor alpha-induced protein 2</fullName>
    </submittedName>
</protein>
<dbReference type="Gene3D" id="1.10.357.70">
    <property type="entry name" value="Exocyst complex component Sec6, C-terminal domain"/>
    <property type="match status" value="1"/>
</dbReference>
<dbReference type="PANTHER" id="PTHR21292:SF4">
    <property type="entry name" value="TUMOR NECROSIS FACTOR ALPHA-INDUCED PROTEIN 2"/>
    <property type="match status" value="1"/>
</dbReference>
<dbReference type="InterPro" id="IPR010326">
    <property type="entry name" value="EXOC3/Sec6"/>
</dbReference>
<comment type="similarity">
    <text evidence="1">Belongs to the SEC6 family.</text>
</comment>
<evidence type="ECO:0000256" key="1">
    <source>
        <dbReference type="ARBA" id="ARBA00009447"/>
    </source>
</evidence>
<evidence type="ECO:0000313" key="3">
    <source>
        <dbReference type="Proteomes" id="UP000314294"/>
    </source>
</evidence>
<dbReference type="GO" id="GO:0000145">
    <property type="term" value="C:exocyst"/>
    <property type="evidence" value="ECO:0007669"/>
    <property type="project" value="InterPro"/>
</dbReference>
<accession>A0A4Z2EYM9</accession>
<evidence type="ECO:0000313" key="2">
    <source>
        <dbReference type="EMBL" id="TNN33995.1"/>
    </source>
</evidence>
<dbReference type="GO" id="GO:0051601">
    <property type="term" value="P:exocyst localization"/>
    <property type="evidence" value="ECO:0007669"/>
    <property type="project" value="TreeGrafter"/>
</dbReference>
<dbReference type="EMBL" id="SRLO01002068">
    <property type="protein sequence ID" value="TNN33995.1"/>
    <property type="molecule type" value="Genomic_DNA"/>
</dbReference>
<dbReference type="Proteomes" id="UP000314294">
    <property type="component" value="Unassembled WGS sequence"/>
</dbReference>
<dbReference type="AlphaFoldDB" id="A0A4Z2EYM9"/>
<proteinExistence type="inferred from homology"/>
<sequence>MESPLKASAPQPGRSSIQEGVCSMGRQLREDLLHVARVVRGCYPPNLDVCNLYARLYHHAFSARVAKVADFGLEDQDCTFLLQWVHQYYPQVLQKPELSSEMDVDSLGKLLPEELLRPLEDQYLSKQQVELTTFVGRVLEEARQSWSKGEEPIREDGCFVSPVAYDVIQLINGMVTSAETVVGDLHKAQSITSQLEGLLQRFQMFQDEVMKQNRPNSRPAVKAHLGCIQQFRDVLQKKSRLFGQEVQQSCLQLLAHMESSAHLYLLKPVHAALKPQYRKLGTNDWFKKPLFEKMLPAIEEELQGLQGSIGCCHQELVGRLHQEVTVEYVRRLLRGQVKLRDKEEQLKASATVKDQAESLHHLFLKMGSQEVHLKDILTNIAEVLKLQDLPAIQVQVASLGAEHPDLSENHVSALLKLKTTLSKADRKTIRDILLDSRGPQSDGDAVRPFFSGVLIK</sequence>
<dbReference type="InterPro" id="IPR042532">
    <property type="entry name" value="EXOC3/Sec6_C"/>
</dbReference>
<name>A0A4Z2EYM9_9TELE</name>
<dbReference type="OrthoDB" id="190098at2759"/>
<keyword evidence="3" id="KW-1185">Reference proteome</keyword>
<gene>
    <name evidence="2" type="primary">TNFAIP2</name>
    <name evidence="2" type="ORF">EYF80_055846</name>
</gene>